<organism evidence="9 10">
    <name type="scientific">Vescimonas coprocola</name>
    <dbReference type="NCBI Taxonomy" id="2714355"/>
    <lineage>
        <taxon>Bacteria</taxon>
        <taxon>Bacillati</taxon>
        <taxon>Bacillota</taxon>
        <taxon>Clostridia</taxon>
        <taxon>Eubacteriales</taxon>
        <taxon>Oscillospiraceae</taxon>
        <taxon>Vescimonas</taxon>
    </lineage>
</organism>
<name>A0A810Q3R3_9FIRM</name>
<dbReference type="InterPro" id="IPR000887">
    <property type="entry name" value="Aldlse_KDPG_KHG"/>
</dbReference>
<evidence type="ECO:0000256" key="5">
    <source>
        <dbReference type="ARBA" id="ARBA00013063"/>
    </source>
</evidence>
<evidence type="ECO:0000256" key="2">
    <source>
        <dbReference type="ARBA" id="ARBA00004736"/>
    </source>
</evidence>
<keyword evidence="8" id="KW-0119">Carbohydrate metabolism</keyword>
<comment type="subunit">
    <text evidence="4">Homotrimer.</text>
</comment>
<dbReference type="PROSITE" id="PS00159">
    <property type="entry name" value="ALDOLASE_KDPG_KHG_1"/>
    <property type="match status" value="1"/>
</dbReference>
<keyword evidence="10" id="KW-1185">Reference proteome</keyword>
<dbReference type="PANTHER" id="PTHR30246:SF1">
    <property type="entry name" value="2-DEHYDRO-3-DEOXY-6-PHOSPHOGALACTONATE ALDOLASE-RELATED"/>
    <property type="match status" value="1"/>
</dbReference>
<comment type="catalytic activity">
    <reaction evidence="1">
        <text>2-dehydro-3-deoxy-6-phospho-D-gluconate = D-glyceraldehyde 3-phosphate + pyruvate</text>
        <dbReference type="Rhea" id="RHEA:17089"/>
        <dbReference type="ChEBI" id="CHEBI:15361"/>
        <dbReference type="ChEBI" id="CHEBI:57569"/>
        <dbReference type="ChEBI" id="CHEBI:59776"/>
        <dbReference type="EC" id="4.1.2.14"/>
    </reaction>
</comment>
<keyword evidence="7" id="KW-0704">Schiff base</keyword>
<evidence type="ECO:0000256" key="4">
    <source>
        <dbReference type="ARBA" id="ARBA00011233"/>
    </source>
</evidence>
<evidence type="ECO:0000256" key="8">
    <source>
        <dbReference type="ARBA" id="ARBA00023277"/>
    </source>
</evidence>
<evidence type="ECO:0000256" key="6">
    <source>
        <dbReference type="ARBA" id="ARBA00023239"/>
    </source>
</evidence>
<dbReference type="RefSeq" id="WP_213541710.1">
    <property type="nucleotide sequence ID" value="NZ_AP023418.1"/>
</dbReference>
<gene>
    <name evidence="9" type="ORF">MM50RIKEN_06250</name>
</gene>
<dbReference type="EC" id="4.1.2.14" evidence="5"/>
<dbReference type="InterPro" id="IPR013785">
    <property type="entry name" value="Aldolase_TIM"/>
</dbReference>
<evidence type="ECO:0000256" key="3">
    <source>
        <dbReference type="ARBA" id="ARBA00006906"/>
    </source>
</evidence>
<dbReference type="KEGG" id="vcop:MM50RIKEN_06250"/>
<dbReference type="InterPro" id="IPR031337">
    <property type="entry name" value="KDPG/KHG_AS_1"/>
</dbReference>
<dbReference type="Gene3D" id="3.20.20.70">
    <property type="entry name" value="Aldolase class I"/>
    <property type="match status" value="1"/>
</dbReference>
<dbReference type="EMBL" id="AP023418">
    <property type="protein sequence ID" value="BCK80862.1"/>
    <property type="molecule type" value="Genomic_DNA"/>
</dbReference>
<dbReference type="PANTHER" id="PTHR30246">
    <property type="entry name" value="2-KETO-3-DEOXY-6-PHOSPHOGLUCONATE ALDOLASE"/>
    <property type="match status" value="1"/>
</dbReference>
<dbReference type="Pfam" id="PF01081">
    <property type="entry name" value="Aldolase"/>
    <property type="match status" value="1"/>
</dbReference>
<comment type="pathway">
    <text evidence="2">Carbohydrate acid metabolism; 2-dehydro-3-deoxy-D-gluconate degradation; D-glyceraldehyde 3-phosphate and pyruvate from 2-dehydro-3-deoxy-D-gluconate: step 2/2.</text>
</comment>
<evidence type="ECO:0000313" key="10">
    <source>
        <dbReference type="Proteomes" id="UP000681035"/>
    </source>
</evidence>
<evidence type="ECO:0000313" key="9">
    <source>
        <dbReference type="EMBL" id="BCK80862.1"/>
    </source>
</evidence>
<dbReference type="InterPro" id="IPR031338">
    <property type="entry name" value="KDPG/KHG_AS_2"/>
</dbReference>
<keyword evidence="6" id="KW-0456">Lyase</keyword>
<dbReference type="AlphaFoldDB" id="A0A810Q3R3"/>
<dbReference type="NCBIfam" id="NF004325">
    <property type="entry name" value="PRK05718.1"/>
    <property type="match status" value="1"/>
</dbReference>
<sequence length="318" mass="32929">MNVSERLAASAVVPVVVLDDAKDAVATAKALLAGGVDVMEITFRTAAAADSIKAVAESCPDMLVGAGTVITLEQCKKATECGAKFIVSPGFDEEVVRWCVENGVAVTPGCVTPTEIMAAMKLGLNVVKFFPAGVYGGLSAMKALSGPFGGIKFIPTGGVNGQNIGEFIAAPFIHAVGGSWVCSKADIAAGNFEKITKLCKEARAAALGFEVAHVGVNCEDADAASAVCEKLNKAFDLPVKDGNSSMFASSGIEVMKSMFKGKNGHIAIRTNSVELAVAGLAKKGFAYDESSAKYKNGRMTAAYLKDEFGGFAVHLLQK</sequence>
<dbReference type="CDD" id="cd00452">
    <property type="entry name" value="KDPG_aldolase"/>
    <property type="match status" value="1"/>
</dbReference>
<dbReference type="GO" id="GO:0008675">
    <property type="term" value="F:2-dehydro-3-deoxy-phosphogluconate aldolase activity"/>
    <property type="evidence" value="ECO:0007669"/>
    <property type="project" value="UniProtKB-EC"/>
</dbReference>
<dbReference type="Proteomes" id="UP000681035">
    <property type="component" value="Chromosome"/>
</dbReference>
<dbReference type="SUPFAM" id="SSF51569">
    <property type="entry name" value="Aldolase"/>
    <property type="match status" value="1"/>
</dbReference>
<protein>
    <recommendedName>
        <fullName evidence="5">2-dehydro-3-deoxy-phosphogluconate aldolase</fullName>
        <ecNumber evidence="5">4.1.2.14</ecNumber>
    </recommendedName>
</protein>
<evidence type="ECO:0000256" key="7">
    <source>
        <dbReference type="ARBA" id="ARBA00023270"/>
    </source>
</evidence>
<reference evidence="9" key="1">
    <citation type="submission" date="2020-09" db="EMBL/GenBank/DDBJ databases">
        <title>New species isolated from human feces.</title>
        <authorList>
            <person name="Kitahara M."/>
            <person name="Shigeno Y."/>
            <person name="Shime M."/>
            <person name="Matsumoto Y."/>
            <person name="Nakamura S."/>
            <person name="Motooka D."/>
            <person name="Fukuoka S."/>
            <person name="Nishikawa H."/>
            <person name="Benno Y."/>
        </authorList>
    </citation>
    <scope>NUCLEOTIDE SEQUENCE</scope>
    <source>
        <strain evidence="9">MM50</strain>
    </source>
</reference>
<proteinExistence type="inferred from homology"/>
<comment type="similarity">
    <text evidence="3">Belongs to the KHG/KDPG aldolase family.</text>
</comment>
<evidence type="ECO:0000256" key="1">
    <source>
        <dbReference type="ARBA" id="ARBA00000654"/>
    </source>
</evidence>
<dbReference type="NCBIfam" id="TIGR01182">
    <property type="entry name" value="eda"/>
    <property type="match status" value="1"/>
</dbReference>
<dbReference type="PROSITE" id="PS00160">
    <property type="entry name" value="ALDOLASE_KDPG_KHG_2"/>
    <property type="match status" value="1"/>
</dbReference>
<accession>A0A810Q3R3</accession>